<organism evidence="1 2">
    <name type="scientific">Nephila pilipes</name>
    <name type="common">Giant wood spider</name>
    <name type="synonym">Nephila maculata</name>
    <dbReference type="NCBI Taxonomy" id="299642"/>
    <lineage>
        <taxon>Eukaryota</taxon>
        <taxon>Metazoa</taxon>
        <taxon>Ecdysozoa</taxon>
        <taxon>Arthropoda</taxon>
        <taxon>Chelicerata</taxon>
        <taxon>Arachnida</taxon>
        <taxon>Araneae</taxon>
        <taxon>Araneomorphae</taxon>
        <taxon>Entelegynae</taxon>
        <taxon>Araneoidea</taxon>
        <taxon>Nephilidae</taxon>
        <taxon>Nephila</taxon>
    </lineage>
</organism>
<protein>
    <submittedName>
        <fullName evidence="1">Uncharacterized protein</fullName>
    </submittedName>
</protein>
<evidence type="ECO:0000313" key="2">
    <source>
        <dbReference type="Proteomes" id="UP000887013"/>
    </source>
</evidence>
<proteinExistence type="predicted"/>
<dbReference type="EMBL" id="BMAW01120975">
    <property type="protein sequence ID" value="GFT91940.1"/>
    <property type="molecule type" value="Genomic_DNA"/>
</dbReference>
<sequence>MAANTLFRKTLSRKIKSNTSVSFQSAFIRRHKERDSKWRQFFRECKISPRDFERRFKSFEKVQMKREGGVRMSKSRLIVLPHLNLKDRAVEREVLEIRVNFGICRALYDSKSYIFVI</sequence>
<evidence type="ECO:0000313" key="1">
    <source>
        <dbReference type="EMBL" id="GFT91940.1"/>
    </source>
</evidence>
<name>A0A8X6U8F4_NEPPI</name>
<comment type="caution">
    <text evidence="1">The sequence shown here is derived from an EMBL/GenBank/DDBJ whole genome shotgun (WGS) entry which is preliminary data.</text>
</comment>
<gene>
    <name evidence="1" type="ORF">NPIL_338291</name>
</gene>
<dbReference type="Proteomes" id="UP000887013">
    <property type="component" value="Unassembled WGS sequence"/>
</dbReference>
<accession>A0A8X6U8F4</accession>
<dbReference type="AlphaFoldDB" id="A0A8X6U8F4"/>
<keyword evidence="2" id="KW-1185">Reference proteome</keyword>
<reference evidence="1" key="1">
    <citation type="submission" date="2020-08" db="EMBL/GenBank/DDBJ databases">
        <title>Multicomponent nature underlies the extraordinary mechanical properties of spider dragline silk.</title>
        <authorList>
            <person name="Kono N."/>
            <person name="Nakamura H."/>
            <person name="Mori M."/>
            <person name="Yoshida Y."/>
            <person name="Ohtoshi R."/>
            <person name="Malay A.D."/>
            <person name="Moran D.A.P."/>
            <person name="Tomita M."/>
            <person name="Numata K."/>
            <person name="Arakawa K."/>
        </authorList>
    </citation>
    <scope>NUCLEOTIDE SEQUENCE</scope>
</reference>